<dbReference type="Gene3D" id="1.10.443.10">
    <property type="entry name" value="Intergrase catalytic core"/>
    <property type="match status" value="1"/>
</dbReference>
<protein>
    <submittedName>
        <fullName evidence="5">Site-specific integrase</fullName>
    </submittedName>
</protein>
<dbReference type="GO" id="GO:0003677">
    <property type="term" value="F:DNA binding"/>
    <property type="evidence" value="ECO:0007669"/>
    <property type="project" value="UniProtKB-KW"/>
</dbReference>
<dbReference type="CDD" id="cd01185">
    <property type="entry name" value="INTN1_C_like"/>
    <property type="match status" value="1"/>
</dbReference>
<name>A0A5B8US98_9SPHI</name>
<proteinExistence type="inferred from homology"/>
<evidence type="ECO:0000256" key="1">
    <source>
        <dbReference type="ARBA" id="ARBA00008857"/>
    </source>
</evidence>
<evidence type="ECO:0000256" key="2">
    <source>
        <dbReference type="ARBA" id="ARBA00023125"/>
    </source>
</evidence>
<keyword evidence="6" id="KW-1185">Reference proteome</keyword>
<dbReference type="AlphaFoldDB" id="A0A5B8US98"/>
<organism evidence="5 6">
    <name type="scientific">Mucilaginibacter ginsenosidivorans</name>
    <dbReference type="NCBI Taxonomy" id="398053"/>
    <lineage>
        <taxon>Bacteria</taxon>
        <taxon>Pseudomonadati</taxon>
        <taxon>Bacteroidota</taxon>
        <taxon>Sphingobacteriia</taxon>
        <taxon>Sphingobacteriales</taxon>
        <taxon>Sphingobacteriaceae</taxon>
        <taxon>Mucilaginibacter</taxon>
    </lineage>
</organism>
<dbReference type="InterPro" id="IPR035386">
    <property type="entry name" value="Arm-DNA-bind_5"/>
</dbReference>
<dbReference type="InterPro" id="IPR013762">
    <property type="entry name" value="Integrase-like_cat_sf"/>
</dbReference>
<dbReference type="SUPFAM" id="SSF56349">
    <property type="entry name" value="DNA breaking-rejoining enzymes"/>
    <property type="match status" value="1"/>
</dbReference>
<feature type="domain" description="Tyr recombinase" evidence="4">
    <location>
        <begin position="218"/>
        <end position="398"/>
    </location>
</feature>
<dbReference type="KEGG" id="mgin:FRZ54_04665"/>
<evidence type="ECO:0000313" key="6">
    <source>
        <dbReference type="Proteomes" id="UP000321479"/>
    </source>
</evidence>
<keyword evidence="2" id="KW-0238">DNA-binding</keyword>
<dbReference type="EMBL" id="CP042436">
    <property type="protein sequence ID" value="QEC61904.1"/>
    <property type="molecule type" value="Genomic_DNA"/>
</dbReference>
<evidence type="ECO:0000313" key="5">
    <source>
        <dbReference type="EMBL" id="QEC61904.1"/>
    </source>
</evidence>
<reference evidence="5 6" key="1">
    <citation type="journal article" date="2017" name="Curr. Microbiol.">
        <title>Mucilaginibacter ginsenosidivorans sp. nov., Isolated from Soil of Ginseng Field.</title>
        <authorList>
            <person name="Kim M.M."/>
            <person name="Siddiqi M.Z."/>
            <person name="Im W.T."/>
        </authorList>
    </citation>
    <scope>NUCLEOTIDE SEQUENCE [LARGE SCALE GENOMIC DNA]</scope>
    <source>
        <strain evidence="5 6">Gsoil 3017</strain>
    </source>
</reference>
<comment type="similarity">
    <text evidence="1">Belongs to the 'phage' integrase family.</text>
</comment>
<sequence>MIEKSFGLFFFLKQPKNQKGDERYIYLRITVDGISKEISTKRMWTLSRWDQRTGRPKGKTEEVAKLCAYLDNLKLNVYSIKSQLMLADKEITAEIIKKYLTGNGEERRMLLCIFKKHNQNIEELIGKDYQPRTFKRYRTTFDHTKAFINWKYGKEDIDLKDLNYEFAKDFSFWLKTIKCCNHNSAMKYVSTLKTVILECMKKKWLREDPFSEFSTAQKEVEIIPLDAVELSIIQNKKFSFERLNLVKDIFIFSCYTGLAYIDTGNLKQGQIRNGIDGQKWIITKRQKTDTPQRIPLLAPALEIIEKYKDHPRCMQKGYALPILTNQKMNAYLKEIADVCGIEKKLTFHIARHTFATTVTLCNGVPIETVSSMLGHKRLTQTQHYAKIIDLKVSEDMALLRKRLS</sequence>
<dbReference type="Gene3D" id="1.10.150.130">
    <property type="match status" value="1"/>
</dbReference>
<dbReference type="InterPro" id="IPR011010">
    <property type="entry name" value="DNA_brk_join_enz"/>
</dbReference>
<evidence type="ECO:0000259" key="4">
    <source>
        <dbReference type="PROSITE" id="PS51898"/>
    </source>
</evidence>
<dbReference type="RefSeq" id="WP_147030481.1">
    <property type="nucleotide sequence ID" value="NZ_CP042436.1"/>
</dbReference>
<dbReference type="InterPro" id="IPR002104">
    <property type="entry name" value="Integrase_catalytic"/>
</dbReference>
<dbReference type="InterPro" id="IPR025269">
    <property type="entry name" value="SAM-like_dom"/>
</dbReference>
<dbReference type="OrthoDB" id="892893at2"/>
<dbReference type="GO" id="GO:0006310">
    <property type="term" value="P:DNA recombination"/>
    <property type="evidence" value="ECO:0007669"/>
    <property type="project" value="UniProtKB-KW"/>
</dbReference>
<dbReference type="PANTHER" id="PTHR30349">
    <property type="entry name" value="PHAGE INTEGRASE-RELATED"/>
    <property type="match status" value="1"/>
</dbReference>
<dbReference type="Pfam" id="PF17293">
    <property type="entry name" value="Arm-DNA-bind_5"/>
    <property type="match status" value="1"/>
</dbReference>
<dbReference type="Pfam" id="PF00589">
    <property type="entry name" value="Phage_integrase"/>
    <property type="match status" value="1"/>
</dbReference>
<dbReference type="Pfam" id="PF13102">
    <property type="entry name" value="Phage_int_SAM_5"/>
    <property type="match status" value="1"/>
</dbReference>
<accession>A0A5B8US98</accession>
<dbReference type="PROSITE" id="PS51898">
    <property type="entry name" value="TYR_RECOMBINASE"/>
    <property type="match status" value="1"/>
</dbReference>
<gene>
    <name evidence="5" type="ORF">FRZ54_04665</name>
</gene>
<dbReference type="GO" id="GO:0015074">
    <property type="term" value="P:DNA integration"/>
    <property type="evidence" value="ECO:0007669"/>
    <property type="project" value="InterPro"/>
</dbReference>
<dbReference type="PANTHER" id="PTHR30349:SF64">
    <property type="entry name" value="PROPHAGE INTEGRASE INTD-RELATED"/>
    <property type="match status" value="1"/>
</dbReference>
<dbReference type="InterPro" id="IPR010998">
    <property type="entry name" value="Integrase_recombinase_N"/>
</dbReference>
<keyword evidence="3" id="KW-0233">DNA recombination</keyword>
<dbReference type="InterPro" id="IPR050090">
    <property type="entry name" value="Tyrosine_recombinase_XerCD"/>
</dbReference>
<evidence type="ECO:0000256" key="3">
    <source>
        <dbReference type="ARBA" id="ARBA00023172"/>
    </source>
</evidence>
<dbReference type="Proteomes" id="UP000321479">
    <property type="component" value="Chromosome"/>
</dbReference>